<keyword evidence="7 9" id="KW-0119">Carbohydrate metabolism</keyword>
<comment type="catalytic activity">
    <reaction evidence="1">
        <text>Endohydrolysis of (1-&gt;4)-beta-D-glucosidic linkages in cellulose, lichenin and cereal beta-D-glucans.</text>
        <dbReference type="EC" id="3.2.1.4"/>
    </reaction>
</comment>
<dbReference type="GO" id="GO:0008810">
    <property type="term" value="F:cellulase activity"/>
    <property type="evidence" value="ECO:0007669"/>
    <property type="project" value="UniProtKB-EC"/>
</dbReference>
<protein>
    <recommendedName>
        <fullName evidence="9">Glucanase</fullName>
        <ecNumber evidence="9">3.2.1.-</ecNumber>
    </recommendedName>
</protein>
<dbReference type="PATRIC" id="fig|226910.6.peg.1017"/>
<dbReference type="PROSITE" id="PS00812">
    <property type="entry name" value="GLYCOSYL_HYDROL_F8"/>
    <property type="match status" value="1"/>
</dbReference>
<dbReference type="InterPro" id="IPR019834">
    <property type="entry name" value="Glyco_hydro_8_CS"/>
</dbReference>
<dbReference type="EMBL" id="JXDG01000010">
    <property type="protein sequence ID" value="KIH85236.1"/>
    <property type="molecule type" value="Genomic_DNA"/>
</dbReference>
<dbReference type="SUPFAM" id="SSF48208">
    <property type="entry name" value="Six-hairpin glycosidases"/>
    <property type="match status" value="1"/>
</dbReference>
<dbReference type="InterPro" id="IPR008928">
    <property type="entry name" value="6-hairpin_glycosidase_sf"/>
</dbReference>
<dbReference type="PRINTS" id="PR00735">
    <property type="entry name" value="GLHYDRLASE8"/>
</dbReference>
<keyword evidence="3" id="KW-0732">Signal</keyword>
<dbReference type="NCBIfam" id="NF008305">
    <property type="entry name" value="PRK11097.1"/>
    <property type="match status" value="1"/>
</dbReference>
<reference evidence="10 11" key="1">
    <citation type="submission" date="2015-01" db="EMBL/GenBank/DDBJ databases">
        <title>Complete genome of Pseudomonas batumici UCM B-321 producer of the batumin antibiotic with strong antistaphilococcal and potential anticancer activity.</title>
        <authorList>
            <person name="Klochko V.V."/>
            <person name="Zelena L.B."/>
            <person name="Elena K.A."/>
            <person name="Reva O.N."/>
        </authorList>
    </citation>
    <scope>NUCLEOTIDE SEQUENCE [LARGE SCALE GENOMIC DNA]</scope>
    <source>
        <strain evidence="10 11">UCM B-321</strain>
    </source>
</reference>
<evidence type="ECO:0000256" key="3">
    <source>
        <dbReference type="ARBA" id="ARBA00022729"/>
    </source>
</evidence>
<evidence type="ECO:0000313" key="11">
    <source>
        <dbReference type="Proteomes" id="UP000031535"/>
    </source>
</evidence>
<evidence type="ECO:0000256" key="2">
    <source>
        <dbReference type="ARBA" id="ARBA00009209"/>
    </source>
</evidence>
<dbReference type="InterPro" id="IPR002037">
    <property type="entry name" value="Glyco_hydro_8"/>
</dbReference>
<dbReference type="STRING" id="226910.UCMB321_1024"/>
<name>A0A0C2I7R0_9PSED</name>
<keyword evidence="11" id="KW-1185">Reference proteome</keyword>
<evidence type="ECO:0000256" key="8">
    <source>
        <dbReference type="PROSITE-ProRule" id="PRU10058"/>
    </source>
</evidence>
<comment type="similarity">
    <text evidence="2 9">Belongs to the glycosyl hydrolase 8 (cellulase D) family.</text>
</comment>
<evidence type="ECO:0000256" key="6">
    <source>
        <dbReference type="ARBA" id="ARBA00023295"/>
    </source>
</evidence>
<keyword evidence="6 9" id="KW-0326">Glycosidase</keyword>
<dbReference type="Proteomes" id="UP000031535">
    <property type="component" value="Unassembled WGS sequence"/>
</dbReference>
<sequence length="359" mass="39626">MLAPGFAAAAQCPWPAWQHYRQAMLSSDGRVIDHASEQLISTSEGQGYGLFFALLGNDRESFAKVLRWTQDNLAGGDLNRQLPAWLWGRDTAGRWQVLDGNNATDADLWIAYSLLEAGRLWDQPSYLTLGRNLLWRSAAQSLRKLPGLGLMLLPGDAGFDSAEGWRLNASYLPLPLLARFAQEAPIWAELASNTERLLIESSSKGLASDWQLWKAGQGWAVDSQKGSVGSYDAIRVYLWLGMLDKDTPGRAKLIEHFKPILDLIARLGHVPEKVDSSTGLDNGAGPVGFSAALLPLLAASRDSVGALEAQRQRLQQQPPLADAYYNQSLMLFGQGWDQQRYRFDKDGRLVPDWTAACTN</sequence>
<keyword evidence="5" id="KW-0136">Cellulose degradation</keyword>
<evidence type="ECO:0000256" key="4">
    <source>
        <dbReference type="ARBA" id="ARBA00022801"/>
    </source>
</evidence>
<keyword evidence="4 9" id="KW-0378">Hydrolase</keyword>
<organism evidence="10 11">
    <name type="scientific">Pseudomonas batumici</name>
    <dbReference type="NCBI Taxonomy" id="226910"/>
    <lineage>
        <taxon>Bacteria</taxon>
        <taxon>Pseudomonadati</taxon>
        <taxon>Pseudomonadota</taxon>
        <taxon>Gammaproteobacteria</taxon>
        <taxon>Pseudomonadales</taxon>
        <taxon>Pseudomonadaceae</taxon>
        <taxon>Pseudomonas</taxon>
    </lineage>
</organism>
<evidence type="ECO:0000313" key="10">
    <source>
        <dbReference type="EMBL" id="KIH85236.1"/>
    </source>
</evidence>
<accession>A0A0C2I7R0</accession>
<dbReference type="EC" id="3.2.1.-" evidence="9"/>
<dbReference type="InterPro" id="IPR012341">
    <property type="entry name" value="6hp_glycosidase-like_sf"/>
</dbReference>
<evidence type="ECO:0000256" key="1">
    <source>
        <dbReference type="ARBA" id="ARBA00000966"/>
    </source>
</evidence>
<dbReference type="Pfam" id="PF01270">
    <property type="entry name" value="Glyco_hydro_8"/>
    <property type="match status" value="1"/>
</dbReference>
<evidence type="ECO:0000256" key="5">
    <source>
        <dbReference type="ARBA" id="ARBA00023001"/>
    </source>
</evidence>
<gene>
    <name evidence="10" type="ORF">UCMB321_1024</name>
</gene>
<evidence type="ECO:0000256" key="7">
    <source>
        <dbReference type="ARBA" id="ARBA00023326"/>
    </source>
</evidence>
<feature type="active site" description="Nucleophile" evidence="8">
    <location>
        <position position="105"/>
    </location>
</feature>
<evidence type="ECO:0000256" key="9">
    <source>
        <dbReference type="RuleBase" id="RU361167"/>
    </source>
</evidence>
<dbReference type="GO" id="GO:0030245">
    <property type="term" value="P:cellulose catabolic process"/>
    <property type="evidence" value="ECO:0007669"/>
    <property type="project" value="UniProtKB-KW"/>
</dbReference>
<dbReference type="Gene3D" id="1.50.10.10">
    <property type="match status" value="1"/>
</dbReference>
<comment type="caution">
    <text evidence="10">The sequence shown here is derived from an EMBL/GenBank/DDBJ whole genome shotgun (WGS) entry which is preliminary data.</text>
</comment>
<proteinExistence type="inferred from homology"/>
<dbReference type="AlphaFoldDB" id="A0A0C2I7R0"/>
<keyword evidence="7 9" id="KW-0624">Polysaccharide degradation</keyword>